<name>A0A9W9U3U8_9EURO</name>
<dbReference type="EMBL" id="JAPZBO010000005">
    <property type="protein sequence ID" value="KAJ5314943.1"/>
    <property type="molecule type" value="Genomic_DNA"/>
</dbReference>
<evidence type="ECO:0000256" key="1">
    <source>
        <dbReference type="SAM" id="MobiDB-lite"/>
    </source>
</evidence>
<keyword evidence="3" id="KW-1185">Reference proteome</keyword>
<evidence type="ECO:0000313" key="3">
    <source>
        <dbReference type="Proteomes" id="UP001147746"/>
    </source>
</evidence>
<feature type="region of interest" description="Disordered" evidence="1">
    <location>
        <begin position="31"/>
        <end position="50"/>
    </location>
</feature>
<proteinExistence type="predicted"/>
<reference evidence="2" key="1">
    <citation type="submission" date="2022-12" db="EMBL/GenBank/DDBJ databases">
        <authorList>
            <person name="Petersen C."/>
        </authorList>
    </citation>
    <scope>NUCLEOTIDE SEQUENCE</scope>
    <source>
        <strain evidence="2">IBT 21472</strain>
    </source>
</reference>
<gene>
    <name evidence="2" type="ORF">N7476_005250</name>
</gene>
<dbReference type="Proteomes" id="UP001147746">
    <property type="component" value="Unassembled WGS sequence"/>
</dbReference>
<reference evidence="2" key="2">
    <citation type="journal article" date="2023" name="IMA Fungus">
        <title>Comparative genomic study of the Penicillium genus elucidates a diverse pangenome and 15 lateral gene transfer events.</title>
        <authorList>
            <person name="Petersen C."/>
            <person name="Sorensen T."/>
            <person name="Nielsen M.R."/>
            <person name="Sondergaard T.E."/>
            <person name="Sorensen J.L."/>
            <person name="Fitzpatrick D.A."/>
            <person name="Frisvad J.C."/>
            <person name="Nielsen K.L."/>
        </authorList>
    </citation>
    <scope>NUCLEOTIDE SEQUENCE</scope>
    <source>
        <strain evidence="2">IBT 21472</strain>
    </source>
</reference>
<evidence type="ECO:0000313" key="2">
    <source>
        <dbReference type="EMBL" id="KAJ5314943.1"/>
    </source>
</evidence>
<dbReference type="AlphaFoldDB" id="A0A9W9U3U8"/>
<protein>
    <submittedName>
        <fullName evidence="2">Uncharacterized protein</fullName>
    </submittedName>
</protein>
<sequence length="99" mass="11232">MVPWRGEAAVRPRYVRAGSARYKQKQMQKQNRWGLQVFPDHTRSPGASHEDVELPLQVPVLCQHKSIIADQPGNIHATERLCLIDHLAGFPRTRAIADL</sequence>
<comment type="caution">
    <text evidence="2">The sequence shown here is derived from an EMBL/GenBank/DDBJ whole genome shotgun (WGS) entry which is preliminary data.</text>
</comment>
<organism evidence="2 3">
    <name type="scientific">Penicillium atrosanguineum</name>
    <dbReference type="NCBI Taxonomy" id="1132637"/>
    <lineage>
        <taxon>Eukaryota</taxon>
        <taxon>Fungi</taxon>
        <taxon>Dikarya</taxon>
        <taxon>Ascomycota</taxon>
        <taxon>Pezizomycotina</taxon>
        <taxon>Eurotiomycetes</taxon>
        <taxon>Eurotiomycetidae</taxon>
        <taxon>Eurotiales</taxon>
        <taxon>Aspergillaceae</taxon>
        <taxon>Penicillium</taxon>
    </lineage>
</organism>
<accession>A0A9W9U3U8</accession>
<feature type="compositionally biased region" description="Basic and acidic residues" evidence="1">
    <location>
        <begin position="40"/>
        <end position="50"/>
    </location>
</feature>